<comment type="caution">
    <text evidence="2">The sequence shown here is derived from an EMBL/GenBank/DDBJ whole genome shotgun (WGS) entry which is preliminary data.</text>
</comment>
<dbReference type="Proteomes" id="UP000682733">
    <property type="component" value="Unassembled WGS sequence"/>
</dbReference>
<dbReference type="EMBL" id="CAJNOK010043962">
    <property type="protein sequence ID" value="CAF1572001.1"/>
    <property type="molecule type" value="Genomic_DNA"/>
</dbReference>
<reference evidence="2" key="1">
    <citation type="submission" date="2021-02" db="EMBL/GenBank/DDBJ databases">
        <authorList>
            <person name="Nowell W R."/>
        </authorList>
    </citation>
    <scope>NUCLEOTIDE SEQUENCE</scope>
</reference>
<accession>A0A8S2UXS5</accession>
<evidence type="ECO:0000313" key="3">
    <source>
        <dbReference type="Proteomes" id="UP000682733"/>
    </source>
</evidence>
<proteinExistence type="predicted"/>
<evidence type="ECO:0000313" key="1">
    <source>
        <dbReference type="EMBL" id="CAF1572001.1"/>
    </source>
</evidence>
<organism evidence="2 3">
    <name type="scientific">Didymodactylos carnosus</name>
    <dbReference type="NCBI Taxonomy" id="1234261"/>
    <lineage>
        <taxon>Eukaryota</taxon>
        <taxon>Metazoa</taxon>
        <taxon>Spiralia</taxon>
        <taxon>Gnathifera</taxon>
        <taxon>Rotifera</taxon>
        <taxon>Eurotatoria</taxon>
        <taxon>Bdelloidea</taxon>
        <taxon>Philodinida</taxon>
        <taxon>Philodinidae</taxon>
        <taxon>Didymodactylos</taxon>
    </lineage>
</organism>
<dbReference type="AlphaFoldDB" id="A0A8S2UXS5"/>
<protein>
    <submittedName>
        <fullName evidence="2">Uncharacterized protein</fullName>
    </submittedName>
</protein>
<evidence type="ECO:0000313" key="2">
    <source>
        <dbReference type="EMBL" id="CAF4366947.1"/>
    </source>
</evidence>
<feature type="non-terminal residue" evidence="2">
    <location>
        <position position="1"/>
    </location>
</feature>
<name>A0A8S2UXS5_9BILA</name>
<dbReference type="EMBL" id="CAJOBA010066786">
    <property type="protein sequence ID" value="CAF4366947.1"/>
    <property type="molecule type" value="Genomic_DNA"/>
</dbReference>
<sequence>RRLYEYTLRAACSPLRVYENGPTSSESSEHVRKLFNVSVTEHRNTCAKETAIKPANIILIVNVKRAKNLLGEDAN</sequence>
<feature type="non-terminal residue" evidence="2">
    <location>
        <position position="75"/>
    </location>
</feature>
<gene>
    <name evidence="1" type="ORF">OVA965_LOCUS40418</name>
    <name evidence="2" type="ORF">TMI583_LOCUS41849</name>
</gene>
<dbReference type="Proteomes" id="UP000677228">
    <property type="component" value="Unassembled WGS sequence"/>
</dbReference>